<dbReference type="Pfam" id="PF08345">
    <property type="entry name" value="YscJ_FliF_C"/>
    <property type="match status" value="1"/>
</dbReference>
<comment type="similarity">
    <text evidence="3 9">Belongs to the FliF family.</text>
</comment>
<comment type="function">
    <text evidence="9">The M ring may be actively involved in energy transduction.</text>
</comment>
<dbReference type="Proteomes" id="UP000186819">
    <property type="component" value="Unassembled WGS sequence"/>
</dbReference>
<dbReference type="AlphaFoldDB" id="A0A1N7CC95"/>
<dbReference type="STRING" id="34027.SAMN05421829_12331"/>
<dbReference type="OrthoDB" id="8554211at2"/>
<feature type="domain" description="Flagellar M-ring N-terminal" evidence="12">
    <location>
        <begin position="53"/>
        <end position="227"/>
    </location>
</feature>
<evidence type="ECO:0000256" key="3">
    <source>
        <dbReference type="ARBA" id="ARBA00007971"/>
    </source>
</evidence>
<keyword evidence="8 9" id="KW-0975">Bacterial flagellum</keyword>
<dbReference type="NCBIfam" id="TIGR00206">
    <property type="entry name" value="fliF"/>
    <property type="match status" value="1"/>
</dbReference>
<name>A0A1N7CC95_9RHOO</name>
<dbReference type="InterPro" id="IPR045851">
    <property type="entry name" value="AMP-bd_C_sf"/>
</dbReference>
<reference evidence="15" key="1">
    <citation type="submission" date="2017-01" db="EMBL/GenBank/DDBJ databases">
        <authorList>
            <person name="Varghese N."/>
            <person name="Submissions S."/>
        </authorList>
    </citation>
    <scope>NUCLEOTIDE SEQUENCE [LARGE SCALE GENOMIC DNA]</scope>
    <source>
        <strain evidence="15">ATCC 51758</strain>
    </source>
</reference>
<dbReference type="InterPro" id="IPR043427">
    <property type="entry name" value="YscJ/FliF"/>
</dbReference>
<evidence type="ECO:0000256" key="10">
    <source>
        <dbReference type="SAM" id="MobiDB-lite"/>
    </source>
</evidence>
<evidence type="ECO:0000256" key="11">
    <source>
        <dbReference type="SAM" id="Phobius"/>
    </source>
</evidence>
<dbReference type="GO" id="GO:0071973">
    <property type="term" value="P:bacterial-type flagellum-dependent cell motility"/>
    <property type="evidence" value="ECO:0007669"/>
    <property type="project" value="InterPro"/>
</dbReference>
<dbReference type="Gene3D" id="3.30.300.30">
    <property type="match status" value="1"/>
</dbReference>
<dbReference type="PANTHER" id="PTHR30046:SF0">
    <property type="entry name" value="FLAGELLAR M-RING PROTEIN"/>
    <property type="match status" value="1"/>
</dbReference>
<evidence type="ECO:0000313" key="15">
    <source>
        <dbReference type="Proteomes" id="UP000186819"/>
    </source>
</evidence>
<keyword evidence="15" id="KW-1185">Reference proteome</keyword>
<dbReference type="GO" id="GO:0005886">
    <property type="term" value="C:plasma membrane"/>
    <property type="evidence" value="ECO:0007669"/>
    <property type="project" value="UniProtKB-SubCell"/>
</dbReference>
<dbReference type="PRINTS" id="PR01009">
    <property type="entry name" value="FLGMRINGFLIF"/>
</dbReference>
<comment type="subcellular location">
    <subcellularLocation>
        <location evidence="1 9">Bacterial flagellum basal body</location>
    </subcellularLocation>
    <subcellularLocation>
        <location evidence="2">Cell membrane</location>
        <topology evidence="2">Multi-pass membrane protein</topology>
    </subcellularLocation>
</comment>
<keyword evidence="14" id="KW-0966">Cell projection</keyword>
<dbReference type="GO" id="GO:0003774">
    <property type="term" value="F:cytoskeletal motor activity"/>
    <property type="evidence" value="ECO:0007669"/>
    <property type="project" value="InterPro"/>
</dbReference>
<evidence type="ECO:0000256" key="4">
    <source>
        <dbReference type="ARBA" id="ARBA00022475"/>
    </source>
</evidence>
<evidence type="ECO:0000256" key="9">
    <source>
        <dbReference type="PIRNR" id="PIRNR004862"/>
    </source>
</evidence>
<feature type="transmembrane region" description="Helical" evidence="11">
    <location>
        <begin position="32"/>
        <end position="51"/>
    </location>
</feature>
<gene>
    <name evidence="14" type="ORF">SAMN05421829_12331</name>
</gene>
<evidence type="ECO:0000313" key="14">
    <source>
        <dbReference type="EMBL" id="SIR61123.1"/>
    </source>
</evidence>
<evidence type="ECO:0000256" key="5">
    <source>
        <dbReference type="ARBA" id="ARBA00022692"/>
    </source>
</evidence>
<dbReference type="GO" id="GO:0009431">
    <property type="term" value="C:bacterial-type flagellum basal body, MS ring"/>
    <property type="evidence" value="ECO:0007669"/>
    <property type="project" value="InterPro"/>
</dbReference>
<feature type="domain" description="Flagellar M-ring C-terminal" evidence="13">
    <location>
        <begin position="261"/>
        <end position="437"/>
    </location>
</feature>
<dbReference type="RefSeq" id="WP_076604317.1">
    <property type="nucleotide sequence ID" value="NZ_FTMD01000023.1"/>
</dbReference>
<dbReference type="PANTHER" id="PTHR30046">
    <property type="entry name" value="FLAGELLAR M-RING PROTEIN"/>
    <property type="match status" value="1"/>
</dbReference>
<keyword evidence="14" id="KW-0282">Flagellum</keyword>
<evidence type="ECO:0000259" key="12">
    <source>
        <dbReference type="Pfam" id="PF01514"/>
    </source>
</evidence>
<evidence type="ECO:0000256" key="1">
    <source>
        <dbReference type="ARBA" id="ARBA00004117"/>
    </source>
</evidence>
<keyword evidence="6 11" id="KW-1133">Transmembrane helix</keyword>
<proteinExistence type="inferred from homology"/>
<keyword evidence="4" id="KW-1003">Cell membrane</keyword>
<dbReference type="InterPro" id="IPR006182">
    <property type="entry name" value="FliF_N_dom"/>
</dbReference>
<keyword evidence="5 11" id="KW-0812">Transmembrane</keyword>
<dbReference type="InterPro" id="IPR013556">
    <property type="entry name" value="Flag_M-ring_C"/>
</dbReference>
<protein>
    <recommendedName>
        <fullName evidence="9">Flagellar M-ring protein</fullName>
    </recommendedName>
</protein>
<dbReference type="Pfam" id="PF01514">
    <property type="entry name" value="YscJ_FliF"/>
    <property type="match status" value="1"/>
</dbReference>
<evidence type="ECO:0000256" key="7">
    <source>
        <dbReference type="ARBA" id="ARBA00023136"/>
    </source>
</evidence>
<evidence type="ECO:0000256" key="2">
    <source>
        <dbReference type="ARBA" id="ARBA00004651"/>
    </source>
</evidence>
<dbReference type="PIRSF" id="PIRSF004862">
    <property type="entry name" value="FliF"/>
    <property type="match status" value="1"/>
</dbReference>
<organism evidence="14 15">
    <name type="scientific">Aromatoleum tolulyticum</name>
    <dbReference type="NCBI Taxonomy" id="34027"/>
    <lineage>
        <taxon>Bacteria</taxon>
        <taxon>Pseudomonadati</taxon>
        <taxon>Pseudomonadota</taxon>
        <taxon>Betaproteobacteria</taxon>
        <taxon>Rhodocyclales</taxon>
        <taxon>Rhodocyclaceae</taxon>
        <taxon>Aromatoleum</taxon>
    </lineage>
</organism>
<keyword evidence="14" id="KW-0969">Cilium</keyword>
<dbReference type="EMBL" id="FTMD01000023">
    <property type="protein sequence ID" value="SIR61123.1"/>
    <property type="molecule type" value="Genomic_DNA"/>
</dbReference>
<sequence>MATADTAVDRGTLPPAQLALQRLNELSQRQKLAAGAAVAIAIAMLVGVWLWSRTPDYAVLFSNFDERDGGAIVTALQQQNVPYKFSPAGNAILIPSGMVHDVRLRLAAQGLPKGGLVGFELMENQKLGVSQFHEQVNFQRALEGELARTIQAISSVSSARVHLAIPKQSGFLRDEQKPTASVMVNLYPGRTMDSAQVAGIVHLVASSVPQLANDHVSVIDQNGTLLTNRPDPLRNAGLDATQLSYVREVESGYIRRIETILTPIVGQDNFKAQVTADVDFDQVEATAETFKPNPSPDQAIRSQQINEQGMREPAAQGVPGALSNQPPVPATAPITSPSVAAGGAPGGPATPFTGNRAATINYELDRTIQHTKQALGQVKRLSVAVVVNHRNETLPNGEARAEALSDDEIARITSLVREAMGFNQARGDSLNVSSAPFAAGRTESQAQVPVWKDPEMVDLGKEALKYVVILVALAFVYFGVVRPLLRTVAPPPAPAPAPEEEDEGAVVSLSHMEPANTFDAKLARAKELATSDPRVIANLIKEWMGVNEEGKK</sequence>
<dbReference type="InterPro" id="IPR000067">
    <property type="entry name" value="FlgMring_FliF"/>
</dbReference>
<evidence type="ECO:0000259" key="13">
    <source>
        <dbReference type="Pfam" id="PF08345"/>
    </source>
</evidence>
<evidence type="ECO:0000256" key="8">
    <source>
        <dbReference type="ARBA" id="ARBA00023143"/>
    </source>
</evidence>
<feature type="region of interest" description="Disordered" evidence="10">
    <location>
        <begin position="306"/>
        <end position="354"/>
    </location>
</feature>
<evidence type="ECO:0000256" key="6">
    <source>
        <dbReference type="ARBA" id="ARBA00022989"/>
    </source>
</evidence>
<keyword evidence="7 11" id="KW-0472">Membrane</keyword>
<accession>A0A1N7CC95</accession>